<evidence type="ECO:0000256" key="7">
    <source>
        <dbReference type="PROSITE-ProRule" id="PRU00221"/>
    </source>
</evidence>
<comment type="caution">
    <text evidence="10">The sequence shown here is derived from an EMBL/GenBank/DDBJ whole genome shotgun (WGS) entry which is preliminary data.</text>
</comment>
<dbReference type="OrthoDB" id="5574452at2759"/>
<dbReference type="PROSITE" id="PS00678">
    <property type="entry name" value="WD_REPEATS_1"/>
    <property type="match status" value="3"/>
</dbReference>
<keyword evidence="11" id="KW-1185">Reference proteome</keyword>
<dbReference type="PROSITE" id="PS50294">
    <property type="entry name" value="WD_REPEATS_REGION"/>
    <property type="match status" value="1"/>
</dbReference>
<dbReference type="EMBL" id="ASPP01025912">
    <property type="protein sequence ID" value="ETO07639.1"/>
    <property type="molecule type" value="Genomic_DNA"/>
</dbReference>
<dbReference type="PANTHER" id="PTHR19879:SF9">
    <property type="entry name" value="TRANSCRIPTION INITIATION FACTOR TFIID SUBUNIT 5"/>
    <property type="match status" value="1"/>
</dbReference>
<evidence type="ECO:0000259" key="9">
    <source>
        <dbReference type="PROSITE" id="PS50145"/>
    </source>
</evidence>
<dbReference type="SUPFAM" id="SSF49599">
    <property type="entry name" value="TRAF domain-like"/>
    <property type="match status" value="1"/>
</dbReference>
<dbReference type="InterPro" id="IPR001680">
    <property type="entry name" value="WD40_rpt"/>
</dbReference>
<evidence type="ECO:0000256" key="1">
    <source>
        <dbReference type="ARBA" id="ARBA00022574"/>
    </source>
</evidence>
<protein>
    <submittedName>
        <fullName evidence="10">G-protein beta WD-40 repeats containing protein</fullName>
    </submittedName>
</protein>
<dbReference type="Pfam" id="PF00400">
    <property type="entry name" value="WD40"/>
    <property type="match status" value="4"/>
</dbReference>
<sequence>MQEEKTSNEKQTILTPTLPVQPCYNKDWILRTNKHEDIQNFICHVCQQIANNPMELNCPQHESTDDVLIIGEKCLKDFLKNNNNLCPVEKHDNCQYSKTKLIQKLTGDLTIMCPGQFEQDIKKLTGEIKCNSKEKLKDVQNHLKNGCPLVLVDCWFKPFGCDHKCNRQNLKDHLILDMKSHFDMVMRLLQSMRQTIQLHQCKHKPPKDNSNKLILEMEKLKRDSKQKIENLRQEVIKYHSDIETVKKEFNNQQKQLLLRYETTIKLLEERNTKLTDDYQRKKKIEEEKETSNSDTTLSAILSPLTSTTDFEVFRASCKLLKTLSGHAGTVSSIDYSTFDGNQFICSGSHDGTVCVWDTNNSKPIQLLNGHPNEIHCVKFSSYYHRKHRRNVICSSSSNQTIRFWDIKDNRQLQVLSRPTGVYGIEFSSFNGGRYLCSGSWDSTACLWDVETSKLLHVFYGHKSCVNCVDISPPQTKAIVLV</sequence>
<organism evidence="10 11">
    <name type="scientific">Reticulomyxa filosa</name>
    <dbReference type="NCBI Taxonomy" id="46433"/>
    <lineage>
        <taxon>Eukaryota</taxon>
        <taxon>Sar</taxon>
        <taxon>Rhizaria</taxon>
        <taxon>Retaria</taxon>
        <taxon>Foraminifera</taxon>
        <taxon>Monothalamids</taxon>
        <taxon>Reticulomyxidae</taxon>
        <taxon>Reticulomyxa</taxon>
    </lineage>
</organism>
<keyword evidence="5 6" id="KW-0862">Zinc</keyword>
<dbReference type="Proteomes" id="UP000023152">
    <property type="component" value="Unassembled WGS sequence"/>
</dbReference>
<dbReference type="InterPro" id="IPR015943">
    <property type="entry name" value="WD40/YVTN_repeat-like_dom_sf"/>
</dbReference>
<dbReference type="PROSITE" id="PS50082">
    <property type="entry name" value="WD_REPEATS_2"/>
    <property type="match status" value="3"/>
</dbReference>
<dbReference type="Gene3D" id="3.30.40.10">
    <property type="entry name" value="Zinc/RING finger domain, C3HC4 (zinc finger)"/>
    <property type="match status" value="1"/>
</dbReference>
<accession>X6M178</accession>
<feature type="repeat" description="WD" evidence="7">
    <location>
        <begin position="414"/>
        <end position="457"/>
    </location>
</feature>
<dbReference type="InterPro" id="IPR036322">
    <property type="entry name" value="WD40_repeat_dom_sf"/>
</dbReference>
<dbReference type="InterPro" id="IPR013083">
    <property type="entry name" value="Znf_RING/FYVE/PHD"/>
</dbReference>
<dbReference type="AlphaFoldDB" id="X6M178"/>
<evidence type="ECO:0000256" key="8">
    <source>
        <dbReference type="SAM" id="Coils"/>
    </source>
</evidence>
<evidence type="ECO:0000313" key="11">
    <source>
        <dbReference type="Proteomes" id="UP000023152"/>
    </source>
</evidence>
<evidence type="ECO:0000313" key="10">
    <source>
        <dbReference type="EMBL" id="ETO07639.1"/>
    </source>
</evidence>
<keyword evidence="3" id="KW-0677">Repeat</keyword>
<evidence type="ECO:0000256" key="5">
    <source>
        <dbReference type="ARBA" id="ARBA00022833"/>
    </source>
</evidence>
<dbReference type="PANTHER" id="PTHR19879">
    <property type="entry name" value="TRANSCRIPTION INITIATION FACTOR TFIID"/>
    <property type="match status" value="1"/>
</dbReference>
<keyword evidence="8" id="KW-0175">Coiled coil</keyword>
<evidence type="ECO:0000256" key="2">
    <source>
        <dbReference type="ARBA" id="ARBA00022723"/>
    </source>
</evidence>
<dbReference type="PRINTS" id="PR00320">
    <property type="entry name" value="GPROTEINBRPT"/>
</dbReference>
<gene>
    <name evidence="10" type="ORF">RFI_29753</name>
</gene>
<reference evidence="10 11" key="1">
    <citation type="journal article" date="2013" name="Curr. Biol.">
        <title>The Genome of the Foraminiferan Reticulomyxa filosa.</title>
        <authorList>
            <person name="Glockner G."/>
            <person name="Hulsmann N."/>
            <person name="Schleicher M."/>
            <person name="Noegel A.A."/>
            <person name="Eichinger L."/>
            <person name="Gallinger C."/>
            <person name="Pawlowski J."/>
            <person name="Sierra R."/>
            <person name="Euteneuer U."/>
            <person name="Pillet L."/>
            <person name="Moustafa A."/>
            <person name="Platzer M."/>
            <person name="Groth M."/>
            <person name="Szafranski K."/>
            <person name="Schliwa M."/>
        </authorList>
    </citation>
    <scope>NUCLEOTIDE SEQUENCE [LARGE SCALE GENOMIC DNA]</scope>
</reference>
<dbReference type="PROSITE" id="PS50145">
    <property type="entry name" value="ZF_TRAF"/>
    <property type="match status" value="1"/>
</dbReference>
<name>X6M178_RETFI</name>
<evidence type="ECO:0000256" key="3">
    <source>
        <dbReference type="ARBA" id="ARBA00022737"/>
    </source>
</evidence>
<dbReference type="Pfam" id="PF02176">
    <property type="entry name" value="zf-TRAF"/>
    <property type="match status" value="1"/>
</dbReference>
<dbReference type="SMART" id="SM00320">
    <property type="entry name" value="WD40"/>
    <property type="match status" value="3"/>
</dbReference>
<feature type="coiled-coil region" evidence="8">
    <location>
        <begin position="214"/>
        <end position="284"/>
    </location>
</feature>
<keyword evidence="1 7" id="KW-0853">WD repeat</keyword>
<feature type="repeat" description="WD" evidence="7">
    <location>
        <begin position="323"/>
        <end position="366"/>
    </location>
</feature>
<dbReference type="InterPro" id="IPR020472">
    <property type="entry name" value="WD40_PAC1"/>
</dbReference>
<evidence type="ECO:0000256" key="6">
    <source>
        <dbReference type="PROSITE-ProRule" id="PRU00207"/>
    </source>
</evidence>
<feature type="domain" description="TRAF-type" evidence="9">
    <location>
        <begin position="111"/>
        <end position="171"/>
    </location>
</feature>
<feature type="zinc finger region" description="TRAF-type" evidence="6">
    <location>
        <begin position="111"/>
        <end position="171"/>
    </location>
</feature>
<dbReference type="InterPro" id="IPR019775">
    <property type="entry name" value="WD40_repeat_CS"/>
</dbReference>
<keyword evidence="4 6" id="KW-0863">Zinc-finger</keyword>
<proteinExistence type="predicted"/>
<dbReference type="InterPro" id="IPR001293">
    <property type="entry name" value="Znf_TRAF"/>
</dbReference>
<evidence type="ECO:0000256" key="4">
    <source>
        <dbReference type="ARBA" id="ARBA00022771"/>
    </source>
</evidence>
<keyword evidence="2 6" id="KW-0479">Metal-binding</keyword>
<dbReference type="Gene3D" id="2.130.10.10">
    <property type="entry name" value="YVTN repeat-like/Quinoprotein amine dehydrogenase"/>
    <property type="match status" value="1"/>
</dbReference>
<dbReference type="SUPFAM" id="SSF50978">
    <property type="entry name" value="WD40 repeat-like"/>
    <property type="match status" value="1"/>
</dbReference>
<feature type="repeat" description="WD" evidence="7">
    <location>
        <begin position="367"/>
        <end position="414"/>
    </location>
</feature>
<dbReference type="GO" id="GO:0008270">
    <property type="term" value="F:zinc ion binding"/>
    <property type="evidence" value="ECO:0007669"/>
    <property type="project" value="UniProtKB-KW"/>
</dbReference>